<feature type="transmembrane region" description="Helical" evidence="1">
    <location>
        <begin position="159"/>
        <end position="179"/>
    </location>
</feature>
<feature type="transmembrane region" description="Helical" evidence="1">
    <location>
        <begin position="57"/>
        <end position="76"/>
    </location>
</feature>
<accession>A0A963Z736</accession>
<protein>
    <submittedName>
        <fullName evidence="2">Uncharacterized protein</fullName>
    </submittedName>
</protein>
<proteinExistence type="predicted"/>
<keyword evidence="1" id="KW-0472">Membrane</keyword>
<comment type="caution">
    <text evidence="2">The sequence shown here is derived from an EMBL/GenBank/DDBJ whole genome shotgun (WGS) entry which is preliminary data.</text>
</comment>
<reference evidence="2 3" key="1">
    <citation type="journal article" date="2021" name="Microorganisms">
        <title>Acidisoma silvae sp. nov. and Acidisomacellulosilytica sp. nov., Two Acidophilic Bacteria Isolated from Decaying Wood, Hydrolyzing Cellulose and Producing Poly-3-hydroxybutyrate.</title>
        <authorList>
            <person name="Mieszkin S."/>
            <person name="Pouder E."/>
            <person name="Uroz S."/>
            <person name="Simon-Colin C."/>
            <person name="Alain K."/>
        </authorList>
    </citation>
    <scope>NUCLEOTIDE SEQUENCE [LARGE SCALE GENOMIC DNA]</scope>
    <source>
        <strain evidence="2 3">HW T5.17</strain>
    </source>
</reference>
<feature type="transmembrane region" description="Helical" evidence="1">
    <location>
        <begin position="15"/>
        <end position="36"/>
    </location>
</feature>
<dbReference type="AlphaFoldDB" id="A0A963Z736"/>
<name>A0A963Z736_9PROT</name>
<dbReference type="Proteomes" id="UP000721844">
    <property type="component" value="Unassembled WGS sequence"/>
</dbReference>
<evidence type="ECO:0000313" key="3">
    <source>
        <dbReference type="Proteomes" id="UP000721844"/>
    </source>
</evidence>
<sequence length="183" mass="19923">MQGLINFATAIADSIAVALPAFCYLSACGCFMFFAWSLWRWSEPHSRYQHHRIDKPWVPFISLILSGVFASFPHFLTMANVSAGTNMTIGLTSYAATTPPNGSNLMGATPDATVVNVVQMFQYIFEAFGAFCVYWSILRWRSIVNGAANGSLSACSVQFVFGVLCINILTVATGIESFFNTGG</sequence>
<keyword evidence="1" id="KW-1133">Transmembrane helix</keyword>
<dbReference type="EMBL" id="JAESVA010000010">
    <property type="protein sequence ID" value="MCB8883043.1"/>
    <property type="molecule type" value="Genomic_DNA"/>
</dbReference>
<dbReference type="RefSeq" id="WP_227309700.1">
    <property type="nucleotide sequence ID" value="NZ_JAESVA010000010.1"/>
</dbReference>
<gene>
    <name evidence="2" type="ORF">ACELLULO517_22535</name>
</gene>
<evidence type="ECO:0000256" key="1">
    <source>
        <dbReference type="SAM" id="Phobius"/>
    </source>
</evidence>
<keyword evidence="1" id="KW-0812">Transmembrane</keyword>
<evidence type="ECO:0000313" key="2">
    <source>
        <dbReference type="EMBL" id="MCB8883043.1"/>
    </source>
</evidence>
<organism evidence="2 3">
    <name type="scientific">Acidisoma cellulosilyticum</name>
    <dbReference type="NCBI Taxonomy" id="2802395"/>
    <lineage>
        <taxon>Bacteria</taxon>
        <taxon>Pseudomonadati</taxon>
        <taxon>Pseudomonadota</taxon>
        <taxon>Alphaproteobacteria</taxon>
        <taxon>Acetobacterales</taxon>
        <taxon>Acidocellaceae</taxon>
        <taxon>Acidisoma</taxon>
    </lineage>
</organism>
<feature type="transmembrane region" description="Helical" evidence="1">
    <location>
        <begin position="120"/>
        <end position="138"/>
    </location>
</feature>
<keyword evidence="3" id="KW-1185">Reference proteome</keyword>